<keyword evidence="9 13" id="KW-0067">ATP-binding</keyword>
<dbReference type="OrthoDB" id="9799110at2"/>
<evidence type="ECO:0000256" key="4">
    <source>
        <dbReference type="ARBA" id="ARBA00005139"/>
    </source>
</evidence>
<keyword evidence="8 14" id="KW-0418">Kinase</keyword>
<evidence type="ECO:0000256" key="7">
    <source>
        <dbReference type="ARBA" id="ARBA00022741"/>
    </source>
</evidence>
<evidence type="ECO:0000256" key="1">
    <source>
        <dbReference type="ARBA" id="ARBA00003121"/>
    </source>
</evidence>
<dbReference type="PROSITE" id="PS51671">
    <property type="entry name" value="ACT"/>
    <property type="match status" value="1"/>
</dbReference>
<gene>
    <name evidence="17" type="ORF">EBB45_02750</name>
</gene>
<evidence type="ECO:0000256" key="15">
    <source>
        <dbReference type="RuleBase" id="RU004249"/>
    </source>
</evidence>
<dbReference type="InterPro" id="IPR002912">
    <property type="entry name" value="ACT_dom"/>
</dbReference>
<dbReference type="CDD" id="cd04913">
    <property type="entry name" value="ACT_AKii-LysC-BS-like_1"/>
    <property type="match status" value="1"/>
</dbReference>
<dbReference type="GO" id="GO:0005524">
    <property type="term" value="F:ATP binding"/>
    <property type="evidence" value="ECO:0007669"/>
    <property type="project" value="UniProtKB-KW"/>
</dbReference>
<sequence>MTSVVVKIDSFSLSTPANIEQISKRIVEEKKRGRNIIVVVSSEELLEEPYRKFAYALSKQPSKRELDVLQSIGSQATSALLAIAIQQRGFKAVSLTGWQAGIETVEVNQKVRIEQIKIESIINYISKGDIPIVAGSQGFDYKNNKISILGMGGSDTTAVAIAAAIEAECVEILTNSEGIYTAEPSIVPRAKKLKQISYDELLELTHLGSKIVHPRAVEMAKKYDMPIIVRSSTSDIPGTLIKGEVEMEKNLIVRGVAYEAEIIRLTVGYEKYEHALLANIFTTLADHQIDVDIIVQSVIDGVKPTVSFSIDKEDFADAIKVLESNKSTLGFSFADFEVGLAKVSIVGSGMVSNPGVAARMFNRLCKENIPVKMVSTSEIKVSVVVPQEDMVRAANALHDEFNLVEEYV</sequence>
<comment type="pathway">
    <text evidence="2 15">Amino-acid biosynthesis; L-lysine biosynthesis via DAP pathway; (S)-tetrahydrodipicolinate from L-aspartate: step 1/4.</text>
</comment>
<dbReference type="CDD" id="cd04923">
    <property type="entry name" value="ACT_AK-LysC-DapG-like_2"/>
    <property type="match status" value="1"/>
</dbReference>
<evidence type="ECO:0000256" key="11">
    <source>
        <dbReference type="ARBA" id="ARBA00023154"/>
    </source>
</evidence>
<dbReference type="Gene3D" id="3.40.1160.10">
    <property type="entry name" value="Acetylglutamate kinase-like"/>
    <property type="match status" value="1"/>
</dbReference>
<dbReference type="PANTHER" id="PTHR21499">
    <property type="entry name" value="ASPARTATE KINASE"/>
    <property type="match status" value="1"/>
</dbReference>
<evidence type="ECO:0000256" key="3">
    <source>
        <dbReference type="ARBA" id="ARBA00004986"/>
    </source>
</evidence>
<protein>
    <recommendedName>
        <fullName evidence="14">Aspartokinase</fullName>
        <ecNumber evidence="14">2.7.2.4</ecNumber>
    </recommendedName>
</protein>
<evidence type="ECO:0000256" key="9">
    <source>
        <dbReference type="ARBA" id="ARBA00022840"/>
    </source>
</evidence>
<dbReference type="NCBIfam" id="NF005154">
    <property type="entry name" value="PRK06635.1-2"/>
    <property type="match status" value="1"/>
</dbReference>
<evidence type="ECO:0000256" key="6">
    <source>
        <dbReference type="ARBA" id="ARBA00022679"/>
    </source>
</evidence>
<evidence type="ECO:0000313" key="17">
    <source>
        <dbReference type="EMBL" id="RQW76485.1"/>
    </source>
</evidence>
<dbReference type="AlphaFoldDB" id="A0A3N9UKY2"/>
<dbReference type="InterPro" id="IPR001048">
    <property type="entry name" value="Asp/Glu/Uridylate_kinase"/>
</dbReference>
<organism evidence="17 18">
    <name type="scientific">Lysinibacillus composti</name>
    <dbReference type="NCBI Taxonomy" id="720633"/>
    <lineage>
        <taxon>Bacteria</taxon>
        <taxon>Bacillati</taxon>
        <taxon>Bacillota</taxon>
        <taxon>Bacilli</taxon>
        <taxon>Bacillales</taxon>
        <taxon>Bacillaceae</taxon>
        <taxon>Lysinibacillus</taxon>
    </lineage>
</organism>
<keyword evidence="6 14" id="KW-0808">Transferase</keyword>
<dbReference type="GO" id="GO:0009089">
    <property type="term" value="P:lysine biosynthetic process via diaminopimelate"/>
    <property type="evidence" value="ECO:0007669"/>
    <property type="project" value="UniProtKB-UniPathway"/>
</dbReference>
<dbReference type="PIRSF" id="PIRSF000726">
    <property type="entry name" value="Asp_kin"/>
    <property type="match status" value="1"/>
</dbReference>
<dbReference type="EC" id="2.7.2.4" evidence="14"/>
<dbReference type="Proteomes" id="UP000274033">
    <property type="component" value="Unassembled WGS sequence"/>
</dbReference>
<feature type="domain" description="ACT" evidence="16">
    <location>
        <begin position="345"/>
        <end position="408"/>
    </location>
</feature>
<keyword evidence="15" id="KW-0028">Amino-acid biosynthesis</keyword>
<dbReference type="NCBIfam" id="NF005155">
    <property type="entry name" value="PRK06635.1-4"/>
    <property type="match status" value="1"/>
</dbReference>
<dbReference type="GO" id="GO:0009090">
    <property type="term" value="P:homoserine biosynthetic process"/>
    <property type="evidence" value="ECO:0007669"/>
    <property type="project" value="TreeGrafter"/>
</dbReference>
<dbReference type="Pfam" id="PF22468">
    <property type="entry name" value="ACT_9"/>
    <property type="match status" value="1"/>
</dbReference>
<dbReference type="GO" id="GO:0019877">
    <property type="term" value="P:diaminopimelate biosynthetic process"/>
    <property type="evidence" value="ECO:0007669"/>
    <property type="project" value="UniProtKB-KW"/>
</dbReference>
<proteinExistence type="inferred from homology"/>
<dbReference type="InterPro" id="IPR036393">
    <property type="entry name" value="AceGlu_kinase-like_sf"/>
</dbReference>
<evidence type="ECO:0000256" key="2">
    <source>
        <dbReference type="ARBA" id="ARBA00004766"/>
    </source>
</evidence>
<keyword evidence="18" id="KW-1185">Reference proteome</keyword>
<dbReference type="UniPathway" id="UPA00051">
    <property type="reaction ID" value="UER00462"/>
</dbReference>
<evidence type="ECO:0000256" key="5">
    <source>
        <dbReference type="ARBA" id="ARBA00010122"/>
    </source>
</evidence>
<keyword evidence="11" id="KW-0457">Lysine biosynthesis</keyword>
<dbReference type="Gene3D" id="3.30.2130.10">
    <property type="entry name" value="VC0802-like"/>
    <property type="match status" value="1"/>
</dbReference>
<keyword evidence="10" id="KW-0220">Diaminopimelate biosynthesis</keyword>
<evidence type="ECO:0000256" key="12">
    <source>
        <dbReference type="ARBA" id="ARBA00047872"/>
    </source>
</evidence>
<dbReference type="InterPro" id="IPR054352">
    <property type="entry name" value="ACT_Aspartokinase"/>
</dbReference>
<dbReference type="SUPFAM" id="SSF53633">
    <property type="entry name" value="Carbamate kinase-like"/>
    <property type="match status" value="1"/>
</dbReference>
<dbReference type="FunFam" id="3.30.2130.10:FF:000001">
    <property type="entry name" value="Bifunctional aspartokinase/homoserine dehydrogenase"/>
    <property type="match status" value="1"/>
</dbReference>
<dbReference type="NCBIfam" id="TIGR00657">
    <property type="entry name" value="asp_kinases"/>
    <property type="match status" value="1"/>
</dbReference>
<comment type="similarity">
    <text evidence="5 14">Belongs to the aspartokinase family.</text>
</comment>
<dbReference type="UniPathway" id="UPA00050">
    <property type="reaction ID" value="UER00461"/>
</dbReference>
<dbReference type="GO" id="GO:0004072">
    <property type="term" value="F:aspartate kinase activity"/>
    <property type="evidence" value="ECO:0007669"/>
    <property type="project" value="UniProtKB-EC"/>
</dbReference>
<dbReference type="RefSeq" id="WP_124762363.1">
    <property type="nucleotide sequence ID" value="NZ_JAFBDY010000001.1"/>
</dbReference>
<dbReference type="GO" id="GO:0009088">
    <property type="term" value="P:threonine biosynthetic process"/>
    <property type="evidence" value="ECO:0007669"/>
    <property type="project" value="UniProtKB-UniPathway"/>
</dbReference>
<evidence type="ECO:0000256" key="10">
    <source>
        <dbReference type="ARBA" id="ARBA00022915"/>
    </source>
</evidence>
<accession>A0A3N9UKY2</accession>
<dbReference type="InterPro" id="IPR005260">
    <property type="entry name" value="Asp_kin_monofn"/>
</dbReference>
<evidence type="ECO:0000313" key="18">
    <source>
        <dbReference type="Proteomes" id="UP000274033"/>
    </source>
</evidence>
<dbReference type="GO" id="GO:0005829">
    <property type="term" value="C:cytosol"/>
    <property type="evidence" value="ECO:0007669"/>
    <property type="project" value="TreeGrafter"/>
</dbReference>
<dbReference type="EMBL" id="RRCT01000001">
    <property type="protein sequence ID" value="RQW76485.1"/>
    <property type="molecule type" value="Genomic_DNA"/>
</dbReference>
<comment type="pathway">
    <text evidence="4 15">Amino-acid biosynthesis; L-threonine biosynthesis; L-threonine from L-aspartate: step 1/5.</text>
</comment>
<comment type="catalytic activity">
    <reaction evidence="12 14">
        <text>L-aspartate + ATP = 4-phospho-L-aspartate + ADP</text>
        <dbReference type="Rhea" id="RHEA:23776"/>
        <dbReference type="ChEBI" id="CHEBI:29991"/>
        <dbReference type="ChEBI" id="CHEBI:30616"/>
        <dbReference type="ChEBI" id="CHEBI:57535"/>
        <dbReference type="ChEBI" id="CHEBI:456216"/>
        <dbReference type="EC" id="2.7.2.4"/>
    </reaction>
</comment>
<comment type="function">
    <text evidence="1">Catalyzes the phosphorylation of the beta-carboxyl group of aspartic acid with ATP to yield 4-phospho-L-aspartate, which is involved in the branched biosynthetic pathway leading to the biosynthesis of amino acids threonine, isoleucine and methionine.</text>
</comment>
<comment type="caution">
    <text evidence="17">The sequence shown here is derived from an EMBL/GenBank/DDBJ whole genome shotgun (WGS) entry which is preliminary data.</text>
</comment>
<dbReference type="UniPathway" id="UPA00034">
    <property type="reaction ID" value="UER00015"/>
</dbReference>
<dbReference type="PANTHER" id="PTHR21499:SF68">
    <property type="entry name" value="ASPARTOKINASE 2"/>
    <property type="match status" value="1"/>
</dbReference>
<dbReference type="Pfam" id="PF00696">
    <property type="entry name" value="AA_kinase"/>
    <property type="match status" value="1"/>
</dbReference>
<evidence type="ECO:0000259" key="16">
    <source>
        <dbReference type="PROSITE" id="PS51671"/>
    </source>
</evidence>
<evidence type="ECO:0000256" key="14">
    <source>
        <dbReference type="RuleBase" id="RU003448"/>
    </source>
</evidence>
<evidence type="ECO:0000256" key="8">
    <source>
        <dbReference type="ARBA" id="ARBA00022777"/>
    </source>
</evidence>
<dbReference type="SUPFAM" id="SSF55021">
    <property type="entry name" value="ACT-like"/>
    <property type="match status" value="2"/>
</dbReference>
<reference evidence="17 18" key="1">
    <citation type="journal article" date="2013" name="J. Microbiol.">
        <title>Lysinibacillus chungkukjangi sp. nov., isolated from Chungkukjang, Korean fermented soybean food.</title>
        <authorList>
            <person name="Kim S.J."/>
            <person name="Jang Y.H."/>
            <person name="Hamada M."/>
            <person name="Ahn J.H."/>
            <person name="Weon H.Y."/>
            <person name="Suzuki K."/>
            <person name="Whang K.S."/>
            <person name="Kwon S.W."/>
        </authorList>
    </citation>
    <scope>NUCLEOTIDE SEQUENCE [LARGE SCALE GENOMIC DNA]</scope>
    <source>
        <strain evidence="17 18">MCCC 1A12701</strain>
    </source>
</reference>
<keyword evidence="7 13" id="KW-0547">Nucleotide-binding</keyword>
<feature type="binding site" evidence="13">
    <location>
        <position position="180"/>
    </location>
    <ligand>
        <name>ATP</name>
        <dbReference type="ChEBI" id="CHEBI:30616"/>
    </ligand>
</feature>
<dbReference type="InterPro" id="IPR001341">
    <property type="entry name" value="Asp_kinase"/>
</dbReference>
<dbReference type="InterPro" id="IPR045865">
    <property type="entry name" value="ACT-like_dom_sf"/>
</dbReference>
<comment type="pathway">
    <text evidence="3 15">Amino-acid biosynthesis; L-methionine biosynthesis via de novo pathway; L-homoserine from L-aspartate: step 1/3.</text>
</comment>
<evidence type="ECO:0000256" key="13">
    <source>
        <dbReference type="PIRSR" id="PIRSR000726-1"/>
    </source>
</evidence>
<name>A0A3N9UKY2_9BACI</name>